<dbReference type="EMBL" id="KL446953">
    <property type="protein sequence ID" value="KEG00970.1"/>
    <property type="molecule type" value="Genomic_DNA"/>
</dbReference>
<dbReference type="NCBIfam" id="TIGR01607">
    <property type="entry name" value="PST-A"/>
    <property type="match status" value="1"/>
</dbReference>
<dbReference type="InterPro" id="IPR051044">
    <property type="entry name" value="MAG_DAG_Lipase"/>
</dbReference>
<dbReference type="GeneID" id="19962209"/>
<name>A0A081IBB2_PLAVN</name>
<dbReference type="Pfam" id="PF12146">
    <property type="entry name" value="Hydrolase_4"/>
    <property type="match status" value="2"/>
</dbReference>
<dbReference type="InterPro" id="IPR029058">
    <property type="entry name" value="AB_hydrolase_fold"/>
</dbReference>
<evidence type="ECO:0000313" key="4">
    <source>
        <dbReference type="Proteomes" id="UP000030681"/>
    </source>
</evidence>
<reference evidence="3 4" key="1">
    <citation type="submission" date="2013-02" db="EMBL/GenBank/DDBJ databases">
        <title>The Genome Sequence of Plasmodium vinckei vinckei.</title>
        <authorList>
            <consortium name="The Broad Institute Genome Sequencing Platform"/>
            <consortium name="The Broad Institute Genome Sequencing Center for Infectious Disease"/>
            <person name="Neafsey D."/>
            <person name="Cheeseman I."/>
            <person name="Volkman S."/>
            <person name="Adams J."/>
            <person name="Walker B."/>
            <person name="Young S.K."/>
            <person name="Zeng Q."/>
            <person name="Gargeya S."/>
            <person name="Fitzgerald M."/>
            <person name="Haas B."/>
            <person name="Abouelleil A."/>
            <person name="Alvarado L."/>
            <person name="Arachchi H.M."/>
            <person name="Berlin A.M."/>
            <person name="Chapman S.B."/>
            <person name="Dewar J."/>
            <person name="Goldberg J."/>
            <person name="Griggs A."/>
            <person name="Gujja S."/>
            <person name="Hansen M."/>
            <person name="Howarth C."/>
            <person name="Imamovic A."/>
            <person name="Larimer J."/>
            <person name="McCowan C."/>
            <person name="Murphy C."/>
            <person name="Neiman D."/>
            <person name="Pearson M."/>
            <person name="Priest M."/>
            <person name="Roberts A."/>
            <person name="Saif S."/>
            <person name="Shea T."/>
            <person name="Sisk P."/>
            <person name="Sykes S."/>
            <person name="Wortman J."/>
            <person name="Nusbaum C."/>
            <person name="Birren B."/>
        </authorList>
    </citation>
    <scope>NUCLEOTIDE SEQUENCE [LARGE SCALE GENOMIC DNA]</scope>
    <source>
        <strain evidence="4">vinckei</strain>
    </source>
</reference>
<accession>A0A081IBB2</accession>
<feature type="compositionally biased region" description="Low complexity" evidence="1">
    <location>
        <begin position="214"/>
        <end position="233"/>
    </location>
</feature>
<evidence type="ECO:0000313" key="3">
    <source>
        <dbReference type="EMBL" id="KEG00970.1"/>
    </source>
</evidence>
<sequence>MEKIELNNDESINTTCNLDGDPKIGWLRNKNGLLLKTYRWTVKNAIGNILLIHGFEAHTRANFMRKKLKMPNNNKGLVVGNNNYYIYKDSWIEKFNQTGYSVFGIDLQGHGGSQPLGKLRGTFNCFDDIVDDVIQYMNQIHDETSNDSQKDDESHNIVTTKKKKLPMYIIGYSMGANIALRILQLLKKEKEDRIKPRSSNNYKNSSTMLNNSTNINEIDNDMNNSNNYGSDNSRANISATTNSISNSNHEGHYNYLDKFNIKGCVSISGMVRVKSILDSENKSFWQYFLPIFIFMSYVLPHIEISSESRYKKSGFFGNICKHYIFPNISGTKFKWRSECVKATIKLDCDVNYIPKDIPLLFVHSKDDSICSYVGMILFYNKLNVNDKELHTVDGMNHGTTIKPGNEDILKKIIDWICNLRKNGEDKIENG</sequence>
<dbReference type="PANTHER" id="PTHR11614">
    <property type="entry name" value="PHOSPHOLIPASE-RELATED"/>
    <property type="match status" value="1"/>
</dbReference>
<dbReference type="KEGG" id="pvv:PVVCY_0401970"/>
<dbReference type="OrthoDB" id="2498029at2759"/>
<feature type="region of interest" description="Disordered" evidence="1">
    <location>
        <begin position="193"/>
        <end position="233"/>
    </location>
</feature>
<dbReference type="RefSeq" id="XP_008625868.2">
    <property type="nucleotide sequence ID" value="XM_008627646.2"/>
</dbReference>
<dbReference type="Proteomes" id="UP000030681">
    <property type="component" value="Unassembled WGS sequence"/>
</dbReference>
<dbReference type="InterPro" id="IPR022742">
    <property type="entry name" value="Hydrolase_4"/>
</dbReference>
<evidence type="ECO:0000256" key="1">
    <source>
        <dbReference type="SAM" id="MobiDB-lite"/>
    </source>
</evidence>
<dbReference type="InterPro" id="IPR006494">
    <property type="entry name" value="PST_A"/>
</dbReference>
<feature type="compositionally biased region" description="Polar residues" evidence="1">
    <location>
        <begin position="197"/>
        <end position="213"/>
    </location>
</feature>
<dbReference type="Gene3D" id="3.40.50.1820">
    <property type="entry name" value="alpha/beta hydrolase"/>
    <property type="match status" value="1"/>
</dbReference>
<feature type="domain" description="Serine aminopeptidase S33" evidence="2">
    <location>
        <begin position="328"/>
        <end position="399"/>
    </location>
</feature>
<organism evidence="3 4">
    <name type="scientific">Plasmodium vinckei vinckei</name>
    <dbReference type="NCBI Taxonomy" id="54757"/>
    <lineage>
        <taxon>Eukaryota</taxon>
        <taxon>Sar</taxon>
        <taxon>Alveolata</taxon>
        <taxon>Apicomplexa</taxon>
        <taxon>Aconoidasida</taxon>
        <taxon>Haemosporida</taxon>
        <taxon>Plasmodiidae</taxon>
        <taxon>Plasmodium</taxon>
        <taxon>Plasmodium (Vinckeia)</taxon>
    </lineage>
</organism>
<protein>
    <recommendedName>
        <fullName evidence="2">Serine aminopeptidase S33 domain-containing protein</fullName>
    </recommendedName>
</protein>
<dbReference type="SUPFAM" id="SSF53474">
    <property type="entry name" value="alpha/beta-Hydrolases"/>
    <property type="match status" value="1"/>
</dbReference>
<feature type="domain" description="Serine aminopeptidase S33" evidence="2">
    <location>
        <begin position="90"/>
        <end position="184"/>
    </location>
</feature>
<dbReference type="AlphaFoldDB" id="A0A081IBB2"/>
<evidence type="ECO:0000259" key="2">
    <source>
        <dbReference type="Pfam" id="PF12146"/>
    </source>
</evidence>
<gene>
    <name evidence="3" type="ORF">YYE_04003</name>
</gene>
<proteinExistence type="predicted"/>